<sequence length="61" mass="7059">MLLFDNIKLSIKCLQILIDLGIKLHNMKLKIQRSLIGYHSTDEINSQKRTPALKSKLDPLR</sequence>
<name>A0A396GR59_MEDTR</name>
<dbReference type="Gramene" id="rna50126">
    <property type="protein sequence ID" value="RHN43530.1"/>
    <property type="gene ID" value="gene50126"/>
</dbReference>
<reference evidence="1" key="1">
    <citation type="journal article" date="2018" name="Nat. Plants">
        <title>Whole-genome landscape of Medicago truncatula symbiotic genes.</title>
        <authorList>
            <person name="Pecrix Y."/>
            <person name="Gamas P."/>
            <person name="Carrere S."/>
        </authorList>
    </citation>
    <scope>NUCLEOTIDE SEQUENCE</scope>
    <source>
        <tissue evidence="1">Leaves</tissue>
    </source>
</reference>
<protein>
    <submittedName>
        <fullName evidence="1">Uncharacterized protein</fullName>
    </submittedName>
</protein>
<organism evidence="1">
    <name type="scientific">Medicago truncatula</name>
    <name type="common">Barrel medic</name>
    <name type="synonym">Medicago tribuloides</name>
    <dbReference type="NCBI Taxonomy" id="3880"/>
    <lineage>
        <taxon>Eukaryota</taxon>
        <taxon>Viridiplantae</taxon>
        <taxon>Streptophyta</taxon>
        <taxon>Embryophyta</taxon>
        <taxon>Tracheophyta</taxon>
        <taxon>Spermatophyta</taxon>
        <taxon>Magnoliopsida</taxon>
        <taxon>eudicotyledons</taxon>
        <taxon>Gunneridae</taxon>
        <taxon>Pentapetalae</taxon>
        <taxon>rosids</taxon>
        <taxon>fabids</taxon>
        <taxon>Fabales</taxon>
        <taxon>Fabaceae</taxon>
        <taxon>Papilionoideae</taxon>
        <taxon>50 kb inversion clade</taxon>
        <taxon>NPAAA clade</taxon>
        <taxon>Hologalegina</taxon>
        <taxon>IRL clade</taxon>
        <taxon>Trifolieae</taxon>
        <taxon>Medicago</taxon>
    </lineage>
</organism>
<dbReference type="AlphaFoldDB" id="A0A396GR59"/>
<comment type="caution">
    <text evidence="1">The sequence shown here is derived from an EMBL/GenBank/DDBJ whole genome shotgun (WGS) entry which is preliminary data.</text>
</comment>
<proteinExistence type="predicted"/>
<dbReference type="EMBL" id="PSQE01000008">
    <property type="protein sequence ID" value="RHN43530.1"/>
    <property type="molecule type" value="Genomic_DNA"/>
</dbReference>
<evidence type="ECO:0000313" key="1">
    <source>
        <dbReference type="EMBL" id="RHN43530.1"/>
    </source>
</evidence>
<accession>A0A396GR59</accession>
<dbReference type="Proteomes" id="UP000265566">
    <property type="component" value="Chromosome 8"/>
</dbReference>
<gene>
    <name evidence="1" type="ORF">MtrunA17_Chr8g0388911</name>
</gene>